<accession>A0A840PRL3</accession>
<dbReference type="InterPro" id="IPR006524">
    <property type="entry name" value="ArpU-like"/>
</dbReference>
<proteinExistence type="predicted"/>
<reference evidence="1 2" key="1">
    <citation type="submission" date="2020-08" db="EMBL/GenBank/DDBJ databases">
        <title>Genomic Encyclopedia of Type Strains, Phase IV (KMG-IV): sequencing the most valuable type-strain genomes for metagenomic binning, comparative biology and taxonomic classification.</title>
        <authorList>
            <person name="Goeker M."/>
        </authorList>
    </citation>
    <scope>NUCLEOTIDE SEQUENCE [LARGE SCALE GENOMIC DNA]</scope>
    <source>
        <strain evidence="1 2">DSM 10633</strain>
    </source>
</reference>
<comment type="caution">
    <text evidence="1">The sequence shown here is derived from an EMBL/GenBank/DDBJ whole genome shotgun (WGS) entry which is preliminary data.</text>
</comment>
<dbReference type="Proteomes" id="UP000557217">
    <property type="component" value="Unassembled WGS sequence"/>
</dbReference>
<sequence length="154" mass="18785">MKELLNNVDREATQKNLEKVFRQYRTYLLTTDEDLMPKLTTRFTLEMPNFSEYKESKTEIAVIKKITFEENYEKFMKWFNRGFNRLNKIERQIITKTNLVEEPKHNYEIYRELHLTERTFYRIKSNALYKLALFLGIIVYEEKKKAVKPEEVKP</sequence>
<evidence type="ECO:0000313" key="2">
    <source>
        <dbReference type="Proteomes" id="UP000557217"/>
    </source>
</evidence>
<dbReference type="RefSeq" id="WP_168412150.1">
    <property type="nucleotide sequence ID" value="NZ_JAAXPW010000008.1"/>
</dbReference>
<dbReference type="EMBL" id="JACHGZ010000008">
    <property type="protein sequence ID" value="MBB5148643.1"/>
    <property type="molecule type" value="Genomic_DNA"/>
</dbReference>
<name>A0A840PRL3_URETH</name>
<evidence type="ECO:0000313" key="1">
    <source>
        <dbReference type="EMBL" id="MBB5148643.1"/>
    </source>
</evidence>
<organism evidence="1 2">
    <name type="scientific">Ureibacillus thermosphaericus</name>
    <dbReference type="NCBI Taxonomy" id="51173"/>
    <lineage>
        <taxon>Bacteria</taxon>
        <taxon>Bacillati</taxon>
        <taxon>Bacillota</taxon>
        <taxon>Bacilli</taxon>
        <taxon>Bacillales</taxon>
        <taxon>Caryophanaceae</taxon>
        <taxon>Ureibacillus</taxon>
    </lineage>
</organism>
<gene>
    <name evidence="1" type="ORF">HNR36_001029</name>
</gene>
<dbReference type="NCBIfam" id="TIGR01637">
    <property type="entry name" value="phage_arpU"/>
    <property type="match status" value="1"/>
</dbReference>
<dbReference type="AlphaFoldDB" id="A0A840PRL3"/>
<keyword evidence="2" id="KW-1185">Reference proteome</keyword>
<protein>
    <submittedName>
        <fullName evidence="1">ArpU family phage transcriptional regulator</fullName>
    </submittedName>
</protein>